<feature type="region of interest" description="Disordered" evidence="2">
    <location>
        <begin position="689"/>
        <end position="714"/>
    </location>
</feature>
<keyword evidence="1" id="KW-0175">Coiled coil</keyword>
<feature type="compositionally biased region" description="Polar residues" evidence="2">
    <location>
        <begin position="559"/>
        <end position="578"/>
    </location>
</feature>
<keyword evidence="4" id="KW-1185">Reference proteome</keyword>
<dbReference type="EMBL" id="JBEDUW010000050">
    <property type="protein sequence ID" value="KAK9906997.1"/>
    <property type="molecule type" value="Genomic_DNA"/>
</dbReference>
<evidence type="ECO:0000313" key="3">
    <source>
        <dbReference type="EMBL" id="KAK9906997.1"/>
    </source>
</evidence>
<protein>
    <recommendedName>
        <fullName evidence="5">Homer protein</fullName>
    </recommendedName>
</protein>
<accession>A0AAW1VQN4</accession>
<dbReference type="Proteomes" id="UP001457282">
    <property type="component" value="Unassembled WGS sequence"/>
</dbReference>
<feature type="compositionally biased region" description="Polar residues" evidence="2">
    <location>
        <begin position="703"/>
        <end position="714"/>
    </location>
</feature>
<reference evidence="3 4" key="1">
    <citation type="journal article" date="2023" name="G3 (Bethesda)">
        <title>A chromosome-length genome assembly and annotation of blackberry (Rubus argutus, cv. 'Hillquist').</title>
        <authorList>
            <person name="Bruna T."/>
            <person name="Aryal R."/>
            <person name="Dudchenko O."/>
            <person name="Sargent D.J."/>
            <person name="Mead D."/>
            <person name="Buti M."/>
            <person name="Cavallini A."/>
            <person name="Hytonen T."/>
            <person name="Andres J."/>
            <person name="Pham M."/>
            <person name="Weisz D."/>
            <person name="Mascagni F."/>
            <person name="Usai G."/>
            <person name="Natali L."/>
            <person name="Bassil N."/>
            <person name="Fernandez G.E."/>
            <person name="Lomsadze A."/>
            <person name="Armour M."/>
            <person name="Olukolu B."/>
            <person name="Poorten T."/>
            <person name="Britton C."/>
            <person name="Davik J."/>
            <person name="Ashrafi H."/>
            <person name="Aiden E.L."/>
            <person name="Borodovsky M."/>
            <person name="Worthington M."/>
        </authorList>
    </citation>
    <scope>NUCLEOTIDE SEQUENCE [LARGE SCALE GENOMIC DNA]</scope>
    <source>
        <strain evidence="3">PI 553951</strain>
    </source>
</reference>
<proteinExistence type="predicted"/>
<evidence type="ECO:0008006" key="5">
    <source>
        <dbReference type="Google" id="ProtNLM"/>
    </source>
</evidence>
<organism evidence="3 4">
    <name type="scientific">Rubus argutus</name>
    <name type="common">Southern blackberry</name>
    <dbReference type="NCBI Taxonomy" id="59490"/>
    <lineage>
        <taxon>Eukaryota</taxon>
        <taxon>Viridiplantae</taxon>
        <taxon>Streptophyta</taxon>
        <taxon>Embryophyta</taxon>
        <taxon>Tracheophyta</taxon>
        <taxon>Spermatophyta</taxon>
        <taxon>Magnoliopsida</taxon>
        <taxon>eudicotyledons</taxon>
        <taxon>Gunneridae</taxon>
        <taxon>Pentapetalae</taxon>
        <taxon>rosids</taxon>
        <taxon>fabids</taxon>
        <taxon>Rosales</taxon>
        <taxon>Rosaceae</taxon>
        <taxon>Rosoideae</taxon>
        <taxon>Rosoideae incertae sedis</taxon>
        <taxon>Rubus</taxon>
    </lineage>
</organism>
<sequence length="714" mass="79944">MVELQSCASLVNASSLCGIEGGMKGESASVIAEISAELERERQKNAELMQRILILEAQIQEKENEPPQTNGTERDQLPLVFMSSIFCLYILDNLIIFQGSCSYAMERNLKKFKRQKIELTSNTTENSITIVQAEIAAEKKPHSESLALKDLIVDDRLVNWMSMEETQVFHSEKAKDGDSTADCDDTDDSDDEDDDYREEDGINNDHKEGEADEISRLVDELQYEVADKGSDAQCAEFFSVAGQPLFPNVNRETNEELPTGPVCNEREIRNQNKEEPKDFGSFKVPPNVLASAKGFLHAGSGTISQHKKPPKLAFCPKEVKRIIDSEALLQKNAHSHTIRKIIVFASLGIRHGCEDIYELDFNHFSILRKGESYMSPTDPGEHVLYENPGVRRKVFYPNRQNPTLCPVQILEEEKAMRPSDPSCPSCLFLCIKYGGRTRNLPQNEYVRQRMGRNKLKSFGPLMCRMAMLVHIRSGSFFFKALGITLLFMAGFPDDLVQRETKYRNLDLLQKYYRTDEDAEGEELFLAHPLTCDDSQASPGSQQFCGKSSSTKTKGKKQTHSNSKPNIIQKTSFPQSTFSSSAPQFGLMNQTSIRPLAAPPISNSVITNAGTNISYQNQTPYHIFPPQPSNTFVPMVFWPPPNTFSPGVPYQSTYGYRSYPSAGNYFIHPQPYYTHPPCSPLIPKAVDGAGKNGMVSEEAADSDYCSSSSIEPKKN</sequence>
<evidence type="ECO:0000313" key="4">
    <source>
        <dbReference type="Proteomes" id="UP001457282"/>
    </source>
</evidence>
<comment type="caution">
    <text evidence="3">The sequence shown here is derived from an EMBL/GenBank/DDBJ whole genome shotgun (WGS) entry which is preliminary data.</text>
</comment>
<feature type="region of interest" description="Disordered" evidence="2">
    <location>
        <begin position="536"/>
        <end position="578"/>
    </location>
</feature>
<feature type="compositionally biased region" description="Acidic residues" evidence="2">
    <location>
        <begin position="179"/>
        <end position="198"/>
    </location>
</feature>
<gene>
    <name evidence="3" type="ORF">M0R45_002551</name>
</gene>
<feature type="coiled-coil region" evidence="1">
    <location>
        <begin position="31"/>
        <end position="65"/>
    </location>
</feature>
<name>A0AAW1VQN4_RUBAR</name>
<dbReference type="AlphaFoldDB" id="A0AAW1VQN4"/>
<feature type="region of interest" description="Disordered" evidence="2">
    <location>
        <begin position="169"/>
        <end position="212"/>
    </location>
</feature>
<feature type="compositionally biased region" description="Basic and acidic residues" evidence="2">
    <location>
        <begin position="199"/>
        <end position="212"/>
    </location>
</feature>
<evidence type="ECO:0000256" key="1">
    <source>
        <dbReference type="SAM" id="Coils"/>
    </source>
</evidence>
<evidence type="ECO:0000256" key="2">
    <source>
        <dbReference type="SAM" id="MobiDB-lite"/>
    </source>
</evidence>